<name>A0A8S4NNE0_OWEFU</name>
<dbReference type="PANTHER" id="PTHR16253">
    <property type="entry name" value="TETRATRICOPEPTIDE REPEAT PROTEIN 22"/>
    <property type="match status" value="1"/>
</dbReference>
<dbReference type="EMBL" id="CAIIXF020000005">
    <property type="protein sequence ID" value="CAH1782737.1"/>
    <property type="molecule type" value="Genomic_DNA"/>
</dbReference>
<reference evidence="3" key="1">
    <citation type="submission" date="2022-03" db="EMBL/GenBank/DDBJ databases">
        <authorList>
            <person name="Martin C."/>
        </authorList>
    </citation>
    <scope>NUCLEOTIDE SEQUENCE</scope>
</reference>
<proteinExistence type="predicted"/>
<protein>
    <recommendedName>
        <fullName evidence="2">TIR domain-containing protein</fullName>
    </recommendedName>
</protein>
<evidence type="ECO:0000313" key="4">
    <source>
        <dbReference type="Proteomes" id="UP000749559"/>
    </source>
</evidence>
<evidence type="ECO:0000256" key="1">
    <source>
        <dbReference type="SAM" id="Phobius"/>
    </source>
</evidence>
<feature type="transmembrane region" description="Helical" evidence="1">
    <location>
        <begin position="264"/>
        <end position="287"/>
    </location>
</feature>
<dbReference type="SUPFAM" id="SSF52200">
    <property type="entry name" value="Toll/Interleukin receptor TIR domain"/>
    <property type="match status" value="1"/>
</dbReference>
<keyword evidence="1" id="KW-0472">Membrane</keyword>
<accession>A0A8S4NNE0</accession>
<dbReference type="PROSITE" id="PS50104">
    <property type="entry name" value="TIR"/>
    <property type="match status" value="1"/>
</dbReference>
<feature type="transmembrane region" description="Helical" evidence="1">
    <location>
        <begin position="293"/>
        <end position="319"/>
    </location>
</feature>
<comment type="caution">
    <text evidence="3">The sequence shown here is derived from an EMBL/GenBank/DDBJ whole genome shotgun (WGS) entry which is preliminary data.</text>
</comment>
<dbReference type="AlphaFoldDB" id="A0A8S4NNE0"/>
<keyword evidence="1" id="KW-0812">Transmembrane</keyword>
<dbReference type="SMART" id="SM00255">
    <property type="entry name" value="TIR"/>
    <property type="match status" value="1"/>
</dbReference>
<dbReference type="PANTHER" id="PTHR16253:SF0">
    <property type="entry name" value="TETRATRICOPEPTIDE REPEAT PROTEIN 22"/>
    <property type="match status" value="1"/>
</dbReference>
<dbReference type="OrthoDB" id="6130900at2759"/>
<dbReference type="Gene3D" id="3.40.50.10140">
    <property type="entry name" value="Toll/interleukin-1 receptor homology (TIR) domain"/>
    <property type="match status" value="1"/>
</dbReference>
<dbReference type="Pfam" id="PF13676">
    <property type="entry name" value="TIR_2"/>
    <property type="match status" value="1"/>
</dbReference>
<keyword evidence="4" id="KW-1185">Reference proteome</keyword>
<dbReference type="Proteomes" id="UP000749559">
    <property type="component" value="Unassembled WGS sequence"/>
</dbReference>
<keyword evidence="1" id="KW-1133">Transmembrane helix</keyword>
<sequence length="430" mass="49123">MATGYQETDHLIVNMENGDQHEIVHELLDNLGDKQLPNGKEYHIFFSHSSVDKRWVLEMVRILEAPPYNLICCYDDRDFLPGRTSIYEINRAIISSMKTVLVFTPEAVKSRWCQTEVDTAITAAYDNLIDIIPVKLRPCVLPDTLKHINYLDVSHLDKNQATERILQAVAKDEKEPELPPQVQRNMVTNGSYFNIETKLQNCSSVLDTTVADMKMGLDVRGIALNDLETADIIDSINSSPLMRHACVLRVNATCLPDHFTIQCILIFTFILLDLFGSLILSLIFGILDSRLLFMVIIPIPLFTFVILPVIGLPLCNTLLKISFRNMLRKISIDSVVNKNVIFTVMYKNRNPVLAAMKYDIAMCLEYIVNEKINDNPELEIEAYKLKVMKQHLFDYAVSIQSGTQKATVVRHVVAYEQMCFCQFVQKQERQ</sequence>
<dbReference type="InterPro" id="IPR000157">
    <property type="entry name" value="TIR_dom"/>
</dbReference>
<evidence type="ECO:0000313" key="3">
    <source>
        <dbReference type="EMBL" id="CAH1782737.1"/>
    </source>
</evidence>
<evidence type="ECO:0000259" key="2">
    <source>
        <dbReference type="PROSITE" id="PS50104"/>
    </source>
</evidence>
<dbReference type="InterPro" id="IPR035897">
    <property type="entry name" value="Toll_tir_struct_dom_sf"/>
</dbReference>
<gene>
    <name evidence="3" type="ORF">OFUS_LOCUS9152</name>
</gene>
<dbReference type="GO" id="GO:0007165">
    <property type="term" value="P:signal transduction"/>
    <property type="evidence" value="ECO:0007669"/>
    <property type="project" value="InterPro"/>
</dbReference>
<organism evidence="3 4">
    <name type="scientific">Owenia fusiformis</name>
    <name type="common">Polychaete worm</name>
    <dbReference type="NCBI Taxonomy" id="6347"/>
    <lineage>
        <taxon>Eukaryota</taxon>
        <taxon>Metazoa</taxon>
        <taxon>Spiralia</taxon>
        <taxon>Lophotrochozoa</taxon>
        <taxon>Annelida</taxon>
        <taxon>Polychaeta</taxon>
        <taxon>Sedentaria</taxon>
        <taxon>Canalipalpata</taxon>
        <taxon>Sabellida</taxon>
        <taxon>Oweniida</taxon>
        <taxon>Oweniidae</taxon>
        <taxon>Owenia</taxon>
    </lineage>
</organism>
<feature type="domain" description="TIR" evidence="2">
    <location>
        <begin position="40"/>
        <end position="190"/>
    </location>
</feature>
<dbReference type="InterPro" id="IPR042342">
    <property type="entry name" value="TTC22"/>
</dbReference>